<protein>
    <recommendedName>
        <fullName evidence="3">TonB-dependent receptor</fullName>
    </recommendedName>
</protein>
<evidence type="ECO:0000313" key="1">
    <source>
        <dbReference type="EMBL" id="MFD1096719.1"/>
    </source>
</evidence>
<dbReference type="RefSeq" id="WP_380746614.1">
    <property type="nucleotide sequence ID" value="NZ_JBHTLI010000003.1"/>
</dbReference>
<evidence type="ECO:0000313" key="2">
    <source>
        <dbReference type="Proteomes" id="UP001597131"/>
    </source>
</evidence>
<dbReference type="Proteomes" id="UP001597131">
    <property type="component" value="Unassembled WGS sequence"/>
</dbReference>
<name>A0ABW3NUT8_9FLAO</name>
<dbReference type="EMBL" id="JBHTLI010000003">
    <property type="protein sequence ID" value="MFD1096719.1"/>
    <property type="molecule type" value="Genomic_DNA"/>
</dbReference>
<proteinExistence type="predicted"/>
<evidence type="ECO:0008006" key="3">
    <source>
        <dbReference type="Google" id="ProtNLM"/>
    </source>
</evidence>
<sequence length="263" mass="29108">MRKLLALIPLLFTVFTALGQEKELRGEIRGDSLQAPVHIINLEKKTGTVSSDSGEFNIKADEGDRLLFSSVQFKKTELVVTAEMIENGILEVELVPGINELDEVRLHNLTGNLSVDIGDIEVVENPFLRMNLSLGPIPPGENEVKNDAVIASKGQMASGGNILGLVGMITGNSNFGSLSSAKNKNVFTKRDANKLLRSRFDNSFFEDYLKIEAVYINDFIDYAFENGLTPGLLDNEKALDLIAFLEEQSREFLQEREKESKPS</sequence>
<reference evidence="2" key="1">
    <citation type="journal article" date="2019" name="Int. J. Syst. Evol. Microbiol.">
        <title>The Global Catalogue of Microorganisms (GCM) 10K type strain sequencing project: providing services to taxonomists for standard genome sequencing and annotation.</title>
        <authorList>
            <consortium name="The Broad Institute Genomics Platform"/>
            <consortium name="The Broad Institute Genome Sequencing Center for Infectious Disease"/>
            <person name="Wu L."/>
            <person name="Ma J."/>
        </authorList>
    </citation>
    <scope>NUCLEOTIDE SEQUENCE [LARGE SCALE GENOMIC DNA]</scope>
    <source>
        <strain evidence="2">CCUG 64793</strain>
    </source>
</reference>
<keyword evidence="2" id="KW-1185">Reference proteome</keyword>
<accession>A0ABW3NUT8</accession>
<comment type="caution">
    <text evidence="1">The sequence shown here is derived from an EMBL/GenBank/DDBJ whole genome shotgun (WGS) entry which is preliminary data.</text>
</comment>
<organism evidence="1 2">
    <name type="scientific">Salegentibacter chungangensis</name>
    <dbReference type="NCBI Taxonomy" id="1335724"/>
    <lineage>
        <taxon>Bacteria</taxon>
        <taxon>Pseudomonadati</taxon>
        <taxon>Bacteroidota</taxon>
        <taxon>Flavobacteriia</taxon>
        <taxon>Flavobacteriales</taxon>
        <taxon>Flavobacteriaceae</taxon>
        <taxon>Salegentibacter</taxon>
    </lineage>
</organism>
<gene>
    <name evidence="1" type="ORF">ACFQ3Q_13230</name>
</gene>